<evidence type="ECO:0000256" key="10">
    <source>
        <dbReference type="SAM" id="Phobius"/>
    </source>
</evidence>
<comment type="subcellular location">
    <subcellularLocation>
        <location evidence="1">Cell membrane</location>
        <topology evidence="1">Multi-pass membrane protein</topology>
    </subcellularLocation>
</comment>
<proteinExistence type="predicted"/>
<dbReference type="FunFam" id="3.40.50.300:FF:000221">
    <property type="entry name" value="Multidrug ABC transporter ATP-binding protein"/>
    <property type="match status" value="1"/>
</dbReference>
<dbReference type="InterPro" id="IPR003593">
    <property type="entry name" value="AAA+_ATPase"/>
</dbReference>
<feature type="transmembrane region" description="Helical" evidence="10">
    <location>
        <begin position="129"/>
        <end position="152"/>
    </location>
</feature>
<dbReference type="Pfam" id="PF00005">
    <property type="entry name" value="ABC_tran"/>
    <property type="match status" value="1"/>
</dbReference>
<dbReference type="InterPro" id="IPR003439">
    <property type="entry name" value="ABC_transporter-like_ATP-bd"/>
</dbReference>
<evidence type="ECO:0000256" key="1">
    <source>
        <dbReference type="ARBA" id="ARBA00004651"/>
    </source>
</evidence>
<dbReference type="GO" id="GO:0005886">
    <property type="term" value="C:plasma membrane"/>
    <property type="evidence" value="ECO:0007669"/>
    <property type="project" value="UniProtKB-SubCell"/>
</dbReference>
<dbReference type="SUPFAM" id="SSF90123">
    <property type="entry name" value="ABC transporter transmembrane region"/>
    <property type="match status" value="1"/>
</dbReference>
<feature type="transmembrane region" description="Helical" evidence="10">
    <location>
        <begin position="17"/>
        <end position="35"/>
    </location>
</feature>
<feature type="domain" description="ABC transporter" evidence="11">
    <location>
        <begin position="337"/>
        <end position="571"/>
    </location>
</feature>
<dbReference type="CDD" id="cd18542">
    <property type="entry name" value="ABC_6TM_YknU_like"/>
    <property type="match status" value="1"/>
</dbReference>
<keyword evidence="4 10" id="KW-0812">Transmembrane</keyword>
<feature type="region of interest" description="Disordered" evidence="9">
    <location>
        <begin position="579"/>
        <end position="622"/>
    </location>
</feature>
<dbReference type="InterPro" id="IPR011527">
    <property type="entry name" value="ABC1_TM_dom"/>
</dbReference>
<dbReference type="InterPro" id="IPR039421">
    <property type="entry name" value="Type_1_exporter"/>
</dbReference>
<dbReference type="InterPro" id="IPR027417">
    <property type="entry name" value="P-loop_NTPase"/>
</dbReference>
<feature type="transmembrane region" description="Helical" evidence="10">
    <location>
        <begin position="248"/>
        <end position="266"/>
    </location>
</feature>
<evidence type="ECO:0000256" key="5">
    <source>
        <dbReference type="ARBA" id="ARBA00022741"/>
    </source>
</evidence>
<keyword evidence="5" id="KW-0547">Nucleotide-binding</keyword>
<dbReference type="GO" id="GO:0015421">
    <property type="term" value="F:ABC-type oligopeptide transporter activity"/>
    <property type="evidence" value="ECO:0007669"/>
    <property type="project" value="TreeGrafter"/>
</dbReference>
<evidence type="ECO:0000256" key="4">
    <source>
        <dbReference type="ARBA" id="ARBA00022692"/>
    </source>
</evidence>
<dbReference type="STRING" id="624147.SAMN04487970_1001230"/>
<evidence type="ECO:0000256" key="6">
    <source>
        <dbReference type="ARBA" id="ARBA00022840"/>
    </source>
</evidence>
<dbReference type="PANTHER" id="PTHR43394">
    <property type="entry name" value="ATP-DEPENDENT PERMEASE MDL1, MITOCHONDRIAL"/>
    <property type="match status" value="1"/>
</dbReference>
<feature type="transmembrane region" description="Helical" evidence="10">
    <location>
        <begin position="55"/>
        <end position="75"/>
    </location>
</feature>
<evidence type="ECO:0000259" key="11">
    <source>
        <dbReference type="PROSITE" id="PS50893"/>
    </source>
</evidence>
<protein>
    <submittedName>
        <fullName evidence="13">ATP-binding cassette, subfamily B</fullName>
    </submittedName>
</protein>
<dbReference type="GO" id="GO:0005524">
    <property type="term" value="F:ATP binding"/>
    <property type="evidence" value="ECO:0007669"/>
    <property type="project" value="UniProtKB-KW"/>
</dbReference>
<accession>A0A1G4P7V9</accession>
<dbReference type="InterPro" id="IPR036640">
    <property type="entry name" value="ABC1_TM_sf"/>
</dbReference>
<dbReference type="AlphaFoldDB" id="A0A1G4P7V9"/>
<dbReference type="PROSITE" id="PS50929">
    <property type="entry name" value="ABC_TM1F"/>
    <property type="match status" value="1"/>
</dbReference>
<dbReference type="Proteomes" id="UP000198601">
    <property type="component" value="Unassembled WGS sequence"/>
</dbReference>
<feature type="transmembrane region" description="Helical" evidence="10">
    <location>
        <begin position="272"/>
        <end position="293"/>
    </location>
</feature>
<dbReference type="EMBL" id="FMTT01000001">
    <property type="protein sequence ID" value="SCW28353.1"/>
    <property type="molecule type" value="Genomic_DNA"/>
</dbReference>
<evidence type="ECO:0000313" key="14">
    <source>
        <dbReference type="Proteomes" id="UP000198601"/>
    </source>
</evidence>
<evidence type="ECO:0000256" key="7">
    <source>
        <dbReference type="ARBA" id="ARBA00022989"/>
    </source>
</evidence>
<dbReference type="SUPFAM" id="SSF52540">
    <property type="entry name" value="P-loop containing nucleoside triphosphate hydrolases"/>
    <property type="match status" value="1"/>
</dbReference>
<sequence>MEVFKQLKEFYWSERRFLYASIVCLMTTTALGLVYPNLLRYLIDEVISKGQFSAVPYLALLVAGVMIVKATFQFLHGVTSARLGNQTAFNLRAALYRKLQYLSFQYYDKARTGDLMSRLTADLQAVRDFIGFGFVQILNVIMMFAFGVIMMVSINWQLTLLTMICMPFLVFTAIRFEGKIHPAFRLIRQSMSNMTTSVQENITGVRTVKSFAREPHEIDKFAERNENYKENNVLTAGIWAKYFPLMELFANLSVVILLGVGGWMVMNESISLGELVAFFSLIWYIIGPMWGIGFHINNFTQSKAAGERLLEVLHQYEHVKNKEHALVLQPDRVQGHVRFDNVTFAYTDKHPALTDFNLDAPAGTVIGLLGGTGSGKSTVIQLLLRAYNVKEGRITLDGTDIRDITLESLRSQMAIVFQETFLFSSSIKGNIAYGVNDVSMEEVIQAAKLAKAHDFIMELPMGYDTIVGERGLGLSGGQKQRIAIARALLINPKILILDDATSAVDMETEHEIQRGFEEVMKGRTTFIIAHRISSLKHADEILVLDQGRIVQRGAHAELMKQEGPYLETYKIQFADQPEDIDADEGPLHERAGSAGTEEPAQHNESTAEVAAASQADVRRYSH</sequence>
<dbReference type="Pfam" id="PF00664">
    <property type="entry name" value="ABC_membrane"/>
    <property type="match status" value="1"/>
</dbReference>
<evidence type="ECO:0000256" key="3">
    <source>
        <dbReference type="ARBA" id="ARBA00022475"/>
    </source>
</evidence>
<organism evidence="13 14">
    <name type="scientific">Paenibacillus tianmuensis</name>
    <dbReference type="NCBI Taxonomy" id="624147"/>
    <lineage>
        <taxon>Bacteria</taxon>
        <taxon>Bacillati</taxon>
        <taxon>Bacillota</taxon>
        <taxon>Bacilli</taxon>
        <taxon>Bacillales</taxon>
        <taxon>Paenibacillaceae</taxon>
        <taxon>Paenibacillus</taxon>
    </lineage>
</organism>
<dbReference type="PROSITE" id="PS00211">
    <property type="entry name" value="ABC_TRANSPORTER_1"/>
    <property type="match status" value="1"/>
</dbReference>
<keyword evidence="7 10" id="KW-1133">Transmembrane helix</keyword>
<reference evidence="14" key="1">
    <citation type="submission" date="2016-10" db="EMBL/GenBank/DDBJ databases">
        <authorList>
            <person name="Varghese N."/>
            <person name="Submissions S."/>
        </authorList>
    </citation>
    <scope>NUCLEOTIDE SEQUENCE [LARGE SCALE GENOMIC DNA]</scope>
    <source>
        <strain evidence="14">CGMCC 1.8946</strain>
    </source>
</reference>
<evidence type="ECO:0000256" key="8">
    <source>
        <dbReference type="ARBA" id="ARBA00023136"/>
    </source>
</evidence>
<dbReference type="PROSITE" id="PS50893">
    <property type="entry name" value="ABC_TRANSPORTER_2"/>
    <property type="match status" value="1"/>
</dbReference>
<dbReference type="GO" id="GO:0016887">
    <property type="term" value="F:ATP hydrolysis activity"/>
    <property type="evidence" value="ECO:0007669"/>
    <property type="project" value="InterPro"/>
</dbReference>
<keyword evidence="14" id="KW-1185">Reference proteome</keyword>
<dbReference type="PANTHER" id="PTHR43394:SF1">
    <property type="entry name" value="ATP-BINDING CASSETTE SUB-FAMILY B MEMBER 10, MITOCHONDRIAL"/>
    <property type="match status" value="1"/>
</dbReference>
<dbReference type="InterPro" id="IPR017871">
    <property type="entry name" value="ABC_transporter-like_CS"/>
</dbReference>
<feature type="domain" description="ABC transmembrane type-1" evidence="12">
    <location>
        <begin position="20"/>
        <end position="301"/>
    </location>
</feature>
<dbReference type="OrthoDB" id="9770415at2"/>
<evidence type="ECO:0000256" key="2">
    <source>
        <dbReference type="ARBA" id="ARBA00022448"/>
    </source>
</evidence>
<dbReference type="Gene3D" id="1.20.1560.10">
    <property type="entry name" value="ABC transporter type 1, transmembrane domain"/>
    <property type="match status" value="1"/>
</dbReference>
<dbReference type="RefSeq" id="WP_090665924.1">
    <property type="nucleotide sequence ID" value="NZ_FMTT01000001.1"/>
</dbReference>
<dbReference type="SMART" id="SM00382">
    <property type="entry name" value="AAA"/>
    <property type="match status" value="1"/>
</dbReference>
<evidence type="ECO:0000259" key="12">
    <source>
        <dbReference type="PROSITE" id="PS50929"/>
    </source>
</evidence>
<evidence type="ECO:0000313" key="13">
    <source>
        <dbReference type="EMBL" id="SCW28353.1"/>
    </source>
</evidence>
<gene>
    <name evidence="13" type="ORF">SAMN04487970_1001230</name>
</gene>
<keyword evidence="2" id="KW-0813">Transport</keyword>
<keyword evidence="6 13" id="KW-0067">ATP-binding</keyword>
<dbReference type="Gene3D" id="3.40.50.300">
    <property type="entry name" value="P-loop containing nucleotide triphosphate hydrolases"/>
    <property type="match status" value="1"/>
</dbReference>
<feature type="transmembrane region" description="Helical" evidence="10">
    <location>
        <begin position="158"/>
        <end position="176"/>
    </location>
</feature>
<name>A0A1G4P7V9_9BACL</name>
<keyword evidence="3" id="KW-1003">Cell membrane</keyword>
<keyword evidence="8 10" id="KW-0472">Membrane</keyword>
<evidence type="ECO:0000256" key="9">
    <source>
        <dbReference type="SAM" id="MobiDB-lite"/>
    </source>
</evidence>